<dbReference type="SUPFAM" id="SSF52279">
    <property type="entry name" value="Beta-D-glucan exohydrolase, C-terminal domain"/>
    <property type="match status" value="1"/>
</dbReference>
<dbReference type="InterPro" id="IPR013783">
    <property type="entry name" value="Ig-like_fold"/>
</dbReference>
<dbReference type="SMART" id="SM01217">
    <property type="entry name" value="Fn3_like"/>
    <property type="match status" value="1"/>
</dbReference>
<dbReference type="InterPro" id="IPR017853">
    <property type="entry name" value="GH"/>
</dbReference>
<protein>
    <submittedName>
        <fullName evidence="6">Glycosyl hydrolase</fullName>
    </submittedName>
</protein>
<dbReference type="SUPFAM" id="SSF51445">
    <property type="entry name" value="(Trans)glycosidases"/>
    <property type="match status" value="1"/>
</dbReference>
<dbReference type="Pfam" id="PF01915">
    <property type="entry name" value="Glyco_hydro_3_C"/>
    <property type="match status" value="1"/>
</dbReference>
<dbReference type="GO" id="GO:0005975">
    <property type="term" value="P:carbohydrate metabolic process"/>
    <property type="evidence" value="ECO:0007669"/>
    <property type="project" value="InterPro"/>
</dbReference>
<dbReference type="Proteomes" id="UP000093309">
    <property type="component" value="Unassembled WGS sequence"/>
</dbReference>
<gene>
    <name evidence="6" type="ORF">A8709_28890</name>
</gene>
<dbReference type="InterPro" id="IPR002772">
    <property type="entry name" value="Glyco_hydro_3_C"/>
</dbReference>
<comment type="similarity">
    <text evidence="1 4">Belongs to the glycosyl hydrolase 3 family.</text>
</comment>
<dbReference type="InterPro" id="IPR036881">
    <property type="entry name" value="Glyco_hydro_3_C_sf"/>
</dbReference>
<keyword evidence="4" id="KW-0326">Glycosidase</keyword>
<evidence type="ECO:0000256" key="4">
    <source>
        <dbReference type="RuleBase" id="RU361161"/>
    </source>
</evidence>
<dbReference type="PANTHER" id="PTHR42715">
    <property type="entry name" value="BETA-GLUCOSIDASE"/>
    <property type="match status" value="1"/>
</dbReference>
<keyword evidence="2 4" id="KW-0378">Hydrolase</keyword>
<evidence type="ECO:0000256" key="3">
    <source>
        <dbReference type="ARBA" id="ARBA00023277"/>
    </source>
</evidence>
<dbReference type="PANTHER" id="PTHR42715:SF10">
    <property type="entry name" value="BETA-GLUCOSIDASE"/>
    <property type="match status" value="1"/>
</dbReference>
<sequence length="756" mass="82541">MNRDIHKIVSQMTLEEKANLCSGLDVWHLKGVERLGIPSIMVANGPNGLNKQAAAGEGINMNAGIPSTCFPTAAGLASTWNRDLIREVGVALGEVCQAENVAVLLGPGANIKRSPLGGRNFEYFSEDPYLSSEIAASHIQGVQSQGVGTSLKHFAANNQEHHRMSYDAIIDERTLREIYLASFEGAVKKGQPWTLMTAYNKINGSYASQNEHLLGDVLRNEWGFEGLIVSDWGAVDQIVDSLAGGLELEMPGNSLSAGKILHAVNHEKLSEDVLDVAVERMLQLIFMHLDNKKENASFDSEQHHQLARRVASESMVLLKNEDGLLPLDKNRKVAIIGALAEKPKYQGSGSAFVVPTRVEIPLDEIKQLAANPNFITYAPGYALDTEDVDQGLVEEAKLAAQSAEITVIFAGLPDGFESELADRAHLKLPENQRQLIEAVSSVQGNVVVVLMNGSALEMPWAPSVGAIVETYLAGQAVGSAIAHVLFGESNPSGKLAETFPLKLEDNPSYLNFPGEGDRVEYKEGIFVGYRYYDKKKMQTLFPFGHGLSYTTFAYSNLIISRSELMDTETVDVQVTLTNTGTRAGKETVQLYVKDIESSVSRPDKELKEFAKVELQPGEQTTVSFTLDKRAFAYYNVALKDWHVESGEFEIMIGGSSRAIALQAKLQVTSTVAVPQTFTRNSLLGDLMRNPIAAPMMQALTQNFQASMGISDGDEKMAKIMQAALVSMPLRNLVTFSQGAFSDEMVEHLLLQLNAQN</sequence>
<dbReference type="GO" id="GO:0008422">
    <property type="term" value="F:beta-glucosidase activity"/>
    <property type="evidence" value="ECO:0007669"/>
    <property type="project" value="UniProtKB-ARBA"/>
</dbReference>
<dbReference type="PROSITE" id="PS00775">
    <property type="entry name" value="GLYCOSYL_HYDROL_F3"/>
    <property type="match status" value="1"/>
</dbReference>
<dbReference type="InterPro" id="IPR001764">
    <property type="entry name" value="Glyco_hydro_3_N"/>
</dbReference>
<keyword evidence="3" id="KW-0119">Carbohydrate metabolism</keyword>
<dbReference type="Gene3D" id="3.20.20.300">
    <property type="entry name" value="Glycoside hydrolase, family 3, N-terminal domain"/>
    <property type="match status" value="1"/>
</dbReference>
<evidence type="ECO:0000259" key="5">
    <source>
        <dbReference type="SMART" id="SM01217"/>
    </source>
</evidence>
<organism evidence="6 7">
    <name type="scientific">Paenibacillus pectinilyticus</name>
    <dbReference type="NCBI Taxonomy" id="512399"/>
    <lineage>
        <taxon>Bacteria</taxon>
        <taxon>Bacillati</taxon>
        <taxon>Bacillota</taxon>
        <taxon>Bacilli</taxon>
        <taxon>Bacillales</taxon>
        <taxon>Paenibacillaceae</taxon>
        <taxon>Paenibacillus</taxon>
    </lineage>
</organism>
<comment type="caution">
    <text evidence="6">The sequence shown here is derived from an EMBL/GenBank/DDBJ whole genome shotgun (WGS) entry which is preliminary data.</text>
</comment>
<dbReference type="InterPro" id="IPR026891">
    <property type="entry name" value="Fn3-like"/>
</dbReference>
<dbReference type="Gene3D" id="2.60.40.10">
    <property type="entry name" value="Immunoglobulins"/>
    <property type="match status" value="1"/>
</dbReference>
<dbReference type="STRING" id="512399.A8709_28890"/>
<reference evidence="7" key="1">
    <citation type="submission" date="2016-05" db="EMBL/GenBank/DDBJ databases">
        <title>Paenibacillus oryzae. sp. nov., isolated from the rice root.</title>
        <authorList>
            <person name="Zhang J."/>
            <person name="Zhang X."/>
        </authorList>
    </citation>
    <scope>NUCLEOTIDE SEQUENCE [LARGE SCALE GENOMIC DNA]</scope>
    <source>
        <strain evidence="7">KCTC13222</strain>
    </source>
</reference>
<name>A0A1C0ZUV2_9BACL</name>
<dbReference type="Pfam" id="PF00933">
    <property type="entry name" value="Glyco_hydro_3"/>
    <property type="match status" value="1"/>
</dbReference>
<evidence type="ECO:0000256" key="2">
    <source>
        <dbReference type="ARBA" id="ARBA00022801"/>
    </source>
</evidence>
<feature type="domain" description="Fibronectin type III-like" evidence="5">
    <location>
        <begin position="586"/>
        <end position="656"/>
    </location>
</feature>
<accession>A0A1C0ZUV2</accession>
<dbReference type="InterPro" id="IPR019800">
    <property type="entry name" value="Glyco_hydro_3_AS"/>
</dbReference>
<dbReference type="RefSeq" id="WP_065855661.1">
    <property type="nucleotide sequence ID" value="NZ_LYPC01000027.1"/>
</dbReference>
<dbReference type="Pfam" id="PF14310">
    <property type="entry name" value="Fn3-like"/>
    <property type="match status" value="1"/>
</dbReference>
<proteinExistence type="inferred from homology"/>
<dbReference type="EMBL" id="LYPC01000027">
    <property type="protein sequence ID" value="OCT11883.1"/>
    <property type="molecule type" value="Genomic_DNA"/>
</dbReference>
<dbReference type="PRINTS" id="PR00133">
    <property type="entry name" value="GLHYDRLASE3"/>
</dbReference>
<dbReference type="InterPro" id="IPR050288">
    <property type="entry name" value="Cellulose_deg_GH3"/>
</dbReference>
<evidence type="ECO:0000313" key="6">
    <source>
        <dbReference type="EMBL" id="OCT11883.1"/>
    </source>
</evidence>
<dbReference type="FunFam" id="2.60.40.10:FF:000495">
    <property type="entry name" value="Periplasmic beta-glucosidase"/>
    <property type="match status" value="1"/>
</dbReference>
<dbReference type="AlphaFoldDB" id="A0A1C0ZUV2"/>
<dbReference type="OrthoDB" id="9805821at2"/>
<dbReference type="Gene3D" id="3.40.50.1700">
    <property type="entry name" value="Glycoside hydrolase family 3 C-terminal domain"/>
    <property type="match status" value="1"/>
</dbReference>
<dbReference type="InterPro" id="IPR036962">
    <property type="entry name" value="Glyco_hydro_3_N_sf"/>
</dbReference>
<evidence type="ECO:0000313" key="7">
    <source>
        <dbReference type="Proteomes" id="UP000093309"/>
    </source>
</evidence>
<evidence type="ECO:0000256" key="1">
    <source>
        <dbReference type="ARBA" id="ARBA00005336"/>
    </source>
</evidence>
<keyword evidence="7" id="KW-1185">Reference proteome</keyword>